<dbReference type="CTD" id="9801260"/>
<reference evidence="1 2" key="1">
    <citation type="submission" date="2019-12" db="EMBL/GenBank/DDBJ databases">
        <title>Chromosome-level assembly of the Caenorhabditis remanei genome.</title>
        <authorList>
            <person name="Teterina A.A."/>
            <person name="Willis J.H."/>
            <person name="Phillips P.C."/>
        </authorList>
    </citation>
    <scope>NUCLEOTIDE SEQUENCE [LARGE SCALE GENOMIC DNA]</scope>
    <source>
        <strain evidence="1 2">PX506</strain>
        <tissue evidence="1">Whole organism</tissue>
    </source>
</reference>
<proteinExistence type="predicted"/>
<dbReference type="RefSeq" id="XP_003098385.2">
    <property type="nucleotide sequence ID" value="XM_003098337.2"/>
</dbReference>
<dbReference type="AlphaFoldDB" id="A0A6A5HB51"/>
<gene>
    <name evidence="1" type="ORF">GCK72_004047</name>
</gene>
<dbReference type="EMBL" id="WUAV01000002">
    <property type="protein sequence ID" value="KAF1764101.1"/>
    <property type="molecule type" value="Genomic_DNA"/>
</dbReference>
<comment type="caution">
    <text evidence="1">The sequence shown here is derived from an EMBL/GenBank/DDBJ whole genome shotgun (WGS) entry which is preliminary data.</text>
</comment>
<dbReference type="KEGG" id="crq:GCK72_004047"/>
<protein>
    <submittedName>
        <fullName evidence="1">Uncharacterized protein</fullName>
    </submittedName>
</protein>
<name>A0A6A5HB51_CAERE</name>
<organism evidence="1 2">
    <name type="scientific">Caenorhabditis remanei</name>
    <name type="common">Caenorhabditis vulgaris</name>
    <dbReference type="NCBI Taxonomy" id="31234"/>
    <lineage>
        <taxon>Eukaryota</taxon>
        <taxon>Metazoa</taxon>
        <taxon>Ecdysozoa</taxon>
        <taxon>Nematoda</taxon>
        <taxon>Chromadorea</taxon>
        <taxon>Rhabditida</taxon>
        <taxon>Rhabditina</taxon>
        <taxon>Rhabditomorpha</taxon>
        <taxon>Rhabditoidea</taxon>
        <taxon>Rhabditidae</taxon>
        <taxon>Peloderinae</taxon>
        <taxon>Caenorhabditis</taxon>
    </lineage>
</organism>
<evidence type="ECO:0000313" key="2">
    <source>
        <dbReference type="Proteomes" id="UP000483820"/>
    </source>
</evidence>
<accession>A0A6A5HB51</accession>
<evidence type="ECO:0000313" key="1">
    <source>
        <dbReference type="EMBL" id="KAF1764101.1"/>
    </source>
</evidence>
<dbReference type="GeneID" id="9801260"/>
<dbReference type="Proteomes" id="UP000483820">
    <property type="component" value="Chromosome II"/>
</dbReference>
<sequence>MAPRPIPHSILSFFPATRPHPIQKTPLETSAEKVAKYSKILKHSNCRHAVSHALLRLAQLNCPMRVFEKCQTEKRLKRFEGNIECLYQVNIVKRKFEELRRKEESEKFGKKAAKLELKEEEYDPEFSKSNGLKTTIMEMYAEYKPTRIIRKFNR</sequence>